<reference evidence="2 3" key="1">
    <citation type="submission" date="2016-10" db="EMBL/GenBank/DDBJ databases">
        <authorList>
            <person name="de Groot N.N."/>
        </authorList>
    </citation>
    <scope>NUCLEOTIDE SEQUENCE [LARGE SCALE GENOMIC DNA]</scope>
    <source>
        <strain evidence="2 3">DSM 22274</strain>
    </source>
</reference>
<keyword evidence="1" id="KW-0812">Transmembrane</keyword>
<evidence type="ECO:0008006" key="4">
    <source>
        <dbReference type="Google" id="ProtNLM"/>
    </source>
</evidence>
<keyword evidence="1" id="KW-1133">Transmembrane helix</keyword>
<sequence length="181" mass="20354">MSIPYLLAGLIVLALGALMILNDIPAPGSFNNETKRIGFQWMPAICGAVTLWFGGFGVLAAWMGARREGSDALDLAFAPDGIIVRSGHEIAWTSIASVTNVKYRYSAKFLPVWKIVGLNRAFDVYLNEPLDIPQLRTKKGRPYVNVTLLRYPAADYELLFERFVYQFNRRGIPVSNEQRQR</sequence>
<evidence type="ECO:0000256" key="1">
    <source>
        <dbReference type="SAM" id="Phobius"/>
    </source>
</evidence>
<dbReference type="AlphaFoldDB" id="A0A1H5NPP1"/>
<protein>
    <recommendedName>
        <fullName evidence="4">PH domain-containing protein</fullName>
    </recommendedName>
</protein>
<evidence type="ECO:0000313" key="2">
    <source>
        <dbReference type="EMBL" id="SEF03404.1"/>
    </source>
</evidence>
<dbReference type="Proteomes" id="UP000182725">
    <property type="component" value="Unassembled WGS sequence"/>
</dbReference>
<accession>A0A1H5NPP1</accession>
<feature type="transmembrane region" description="Helical" evidence="1">
    <location>
        <begin position="41"/>
        <end position="62"/>
    </location>
</feature>
<feature type="transmembrane region" description="Helical" evidence="1">
    <location>
        <begin position="5"/>
        <end position="21"/>
    </location>
</feature>
<organism evidence="2 3">
    <name type="scientific">Arthrobacter alpinus</name>
    <dbReference type="NCBI Taxonomy" id="656366"/>
    <lineage>
        <taxon>Bacteria</taxon>
        <taxon>Bacillati</taxon>
        <taxon>Actinomycetota</taxon>
        <taxon>Actinomycetes</taxon>
        <taxon>Micrococcales</taxon>
        <taxon>Micrococcaceae</taxon>
        <taxon>Arthrobacter</taxon>
    </lineage>
</organism>
<name>A0A1H5NPP1_9MICC</name>
<keyword evidence="1" id="KW-0472">Membrane</keyword>
<evidence type="ECO:0000313" key="3">
    <source>
        <dbReference type="Proteomes" id="UP000182725"/>
    </source>
</evidence>
<dbReference type="EMBL" id="FNTV01000001">
    <property type="protein sequence ID" value="SEF03404.1"/>
    <property type="molecule type" value="Genomic_DNA"/>
</dbReference>
<proteinExistence type="predicted"/>
<gene>
    <name evidence="2" type="ORF">SAMN04489740_3898</name>
</gene>